<dbReference type="Pfam" id="PF13302">
    <property type="entry name" value="Acetyltransf_3"/>
    <property type="match status" value="1"/>
</dbReference>
<dbReference type="PROSITE" id="PS51186">
    <property type="entry name" value="GNAT"/>
    <property type="match status" value="1"/>
</dbReference>
<proteinExistence type="predicted"/>
<reference evidence="2 3" key="1">
    <citation type="submission" date="2015-02" db="EMBL/GenBank/DDBJ databases">
        <title>Draft genome sequence of Kitasatospora griseola MF730-N6, a bafilomycin, terpentecin and satosporin producer.</title>
        <authorList>
            <person name="Arens J.C."/>
            <person name="Haltli B."/>
            <person name="Kerr R.G."/>
        </authorList>
    </citation>
    <scope>NUCLEOTIDE SEQUENCE [LARGE SCALE GENOMIC DNA]</scope>
    <source>
        <strain evidence="2 3">MF730-N6</strain>
    </source>
</reference>
<comment type="caution">
    <text evidence="2">The sequence shown here is derived from an EMBL/GenBank/DDBJ whole genome shotgun (WGS) entry which is preliminary data.</text>
</comment>
<feature type="domain" description="N-acetyltransferase" evidence="1">
    <location>
        <begin position="17"/>
        <end position="176"/>
    </location>
</feature>
<keyword evidence="2" id="KW-0808">Transferase</keyword>
<dbReference type="Proteomes" id="UP000032066">
    <property type="component" value="Unassembled WGS sequence"/>
</dbReference>
<dbReference type="PANTHER" id="PTHR43415:SF3">
    <property type="entry name" value="GNAT-FAMILY ACETYLTRANSFERASE"/>
    <property type="match status" value="1"/>
</dbReference>
<accession>A0A0D0NVH3</accession>
<evidence type="ECO:0000259" key="1">
    <source>
        <dbReference type="PROSITE" id="PS51186"/>
    </source>
</evidence>
<sequence length="188" mass="21063">MEFAMAITHDPLTGRLVRLRELRESDLPRLTAWWREPGLAIQQVTGPVHPQPDGRLADMFRAWSQNTGTDLGLSVETLDSADLAGHVTLYGATPKDRCATLAIIIGPPHQDRGLGTDVLRTTIRYGFEELGLHRIELTVNGYNTRALAAYRRAGFTEEGRRREAVFRAGSWHDQVQMGVLSTEWREDG</sequence>
<dbReference type="Gene3D" id="3.40.630.30">
    <property type="match status" value="1"/>
</dbReference>
<dbReference type="InterPro" id="IPR000182">
    <property type="entry name" value="GNAT_dom"/>
</dbReference>
<dbReference type="AlphaFoldDB" id="A0A0D0NVH3"/>
<dbReference type="EMBL" id="JXZB01000004">
    <property type="protein sequence ID" value="KIQ63171.1"/>
    <property type="molecule type" value="Genomic_DNA"/>
</dbReference>
<evidence type="ECO:0000313" key="2">
    <source>
        <dbReference type="EMBL" id="KIQ63171.1"/>
    </source>
</evidence>
<dbReference type="GO" id="GO:0016747">
    <property type="term" value="F:acyltransferase activity, transferring groups other than amino-acyl groups"/>
    <property type="evidence" value="ECO:0007669"/>
    <property type="project" value="InterPro"/>
</dbReference>
<dbReference type="STRING" id="2064.TR51_30905"/>
<evidence type="ECO:0000313" key="3">
    <source>
        <dbReference type="Proteomes" id="UP000032066"/>
    </source>
</evidence>
<dbReference type="PATRIC" id="fig|2064.6.peg.6554"/>
<dbReference type="SUPFAM" id="SSF55729">
    <property type="entry name" value="Acyl-CoA N-acyltransferases (Nat)"/>
    <property type="match status" value="1"/>
</dbReference>
<keyword evidence="3" id="KW-1185">Reference proteome</keyword>
<gene>
    <name evidence="2" type="ORF">TR51_30905</name>
</gene>
<protein>
    <submittedName>
        <fullName evidence="2">Acetyltransferase</fullName>
    </submittedName>
</protein>
<dbReference type="InterPro" id="IPR016181">
    <property type="entry name" value="Acyl_CoA_acyltransferase"/>
</dbReference>
<organism evidence="2 3">
    <name type="scientific">Kitasatospora griseola</name>
    <name type="common">Streptomyces griseolosporeus</name>
    <dbReference type="NCBI Taxonomy" id="2064"/>
    <lineage>
        <taxon>Bacteria</taxon>
        <taxon>Bacillati</taxon>
        <taxon>Actinomycetota</taxon>
        <taxon>Actinomycetes</taxon>
        <taxon>Kitasatosporales</taxon>
        <taxon>Streptomycetaceae</taxon>
        <taxon>Kitasatospora</taxon>
    </lineage>
</organism>
<dbReference type="PANTHER" id="PTHR43415">
    <property type="entry name" value="SPERMIDINE N(1)-ACETYLTRANSFERASE"/>
    <property type="match status" value="1"/>
</dbReference>
<name>A0A0D0NVH3_KITGR</name>